<gene>
    <name evidence="3" type="ORF">DCF17_11100</name>
</gene>
<sequence>MTSPWLSWIQQLLGIAQTGLHYKNHPFDVERYEQVQDIAVAMLAAQAQADPPTILNLLQQDIGHATPKLEVRGVVFRDQKLLLVKESTDGLWALPGGWADIGDSPSRAVEREIFEESGFVTKAAQLLAVYDRAHP</sequence>
<feature type="non-terminal residue" evidence="3">
    <location>
        <position position="135"/>
    </location>
</feature>
<proteinExistence type="inferred from homology"/>
<comment type="similarity">
    <text evidence="1">Belongs to the Nudix hydrolase family.</text>
</comment>
<dbReference type="PANTHER" id="PTHR43736">
    <property type="entry name" value="ADP-RIBOSE PYROPHOSPHATASE"/>
    <property type="match status" value="1"/>
</dbReference>
<evidence type="ECO:0000259" key="2">
    <source>
        <dbReference type="PROSITE" id="PS51462"/>
    </source>
</evidence>
<accession>A0A2W4W9S7</accession>
<comment type="caution">
    <text evidence="3">The sequence shown here is derived from an EMBL/GenBank/DDBJ whole genome shotgun (WGS) entry which is preliminary data.</text>
</comment>
<organism evidence="3 4">
    <name type="scientific">Shackletoniella antarctica</name>
    <dbReference type="NCBI Taxonomy" id="268115"/>
    <lineage>
        <taxon>Bacteria</taxon>
        <taxon>Bacillati</taxon>
        <taxon>Cyanobacteriota</taxon>
        <taxon>Cyanophyceae</taxon>
        <taxon>Oculatellales</taxon>
        <taxon>Oculatellaceae</taxon>
        <taxon>Shackletoniella</taxon>
    </lineage>
</organism>
<feature type="domain" description="Nudix hydrolase" evidence="2">
    <location>
        <begin position="66"/>
        <end position="135"/>
    </location>
</feature>
<dbReference type="PANTHER" id="PTHR43736:SF1">
    <property type="entry name" value="DIHYDRONEOPTERIN TRIPHOSPHATE DIPHOSPHATASE"/>
    <property type="match status" value="1"/>
</dbReference>
<dbReference type="AlphaFoldDB" id="A0A2W4W9S7"/>
<dbReference type="Pfam" id="PF00293">
    <property type="entry name" value="NUDIX"/>
    <property type="match status" value="1"/>
</dbReference>
<dbReference type="PROSITE" id="PS51462">
    <property type="entry name" value="NUDIX"/>
    <property type="match status" value="1"/>
</dbReference>
<reference evidence="4" key="1">
    <citation type="submission" date="2018-04" db="EMBL/GenBank/DDBJ databases">
        <authorList>
            <person name="Cornet L."/>
        </authorList>
    </citation>
    <scope>NUCLEOTIDE SEQUENCE [LARGE SCALE GENOMIC DNA]</scope>
</reference>
<dbReference type="Proteomes" id="UP000249081">
    <property type="component" value="Unassembled WGS sequence"/>
</dbReference>
<dbReference type="Pfam" id="PF12535">
    <property type="entry name" value="Nudix_N"/>
    <property type="match status" value="1"/>
</dbReference>
<name>A0A2W4W9S7_9CYAN</name>
<dbReference type="SUPFAM" id="SSF55811">
    <property type="entry name" value="Nudix"/>
    <property type="match status" value="1"/>
</dbReference>
<dbReference type="Gene3D" id="3.90.79.10">
    <property type="entry name" value="Nucleoside Triphosphate Pyrophosphohydrolase"/>
    <property type="match status" value="1"/>
</dbReference>
<evidence type="ECO:0000313" key="3">
    <source>
        <dbReference type="EMBL" id="PZO41222.1"/>
    </source>
</evidence>
<reference evidence="3 4" key="2">
    <citation type="submission" date="2018-06" db="EMBL/GenBank/DDBJ databases">
        <title>Metagenomic assembly of (sub)arctic Cyanobacteria and their associated microbiome from non-axenic cultures.</title>
        <authorList>
            <person name="Baurain D."/>
        </authorList>
    </citation>
    <scope>NUCLEOTIDE SEQUENCE [LARGE SCALE GENOMIC DNA]</scope>
    <source>
        <strain evidence="3">ULC041bin1</strain>
    </source>
</reference>
<dbReference type="InterPro" id="IPR059176">
    <property type="entry name" value="UDP-X_N"/>
</dbReference>
<dbReference type="InterPro" id="IPR015797">
    <property type="entry name" value="NUDIX_hydrolase-like_dom_sf"/>
</dbReference>
<dbReference type="InterPro" id="IPR000086">
    <property type="entry name" value="NUDIX_hydrolase_dom"/>
</dbReference>
<dbReference type="EMBL" id="QBMN01000067">
    <property type="protein sequence ID" value="PZO41222.1"/>
    <property type="molecule type" value="Genomic_DNA"/>
</dbReference>
<dbReference type="Gene3D" id="6.10.250.1120">
    <property type="match status" value="1"/>
</dbReference>
<evidence type="ECO:0000313" key="4">
    <source>
        <dbReference type="Proteomes" id="UP000249081"/>
    </source>
</evidence>
<evidence type="ECO:0000256" key="1">
    <source>
        <dbReference type="ARBA" id="ARBA00005582"/>
    </source>
</evidence>
<protein>
    <submittedName>
        <fullName evidence="3">ADP-ribose pyrophosphatase</fullName>
    </submittedName>
</protein>